<keyword evidence="1" id="KW-0732">Signal</keyword>
<evidence type="ECO:0000259" key="2">
    <source>
        <dbReference type="Pfam" id="PF00149"/>
    </source>
</evidence>
<dbReference type="Pfam" id="PF00149">
    <property type="entry name" value="Metallophos"/>
    <property type="match status" value="1"/>
</dbReference>
<dbReference type="Proteomes" id="UP000094828">
    <property type="component" value="Unassembled WGS sequence"/>
</dbReference>
<dbReference type="SUPFAM" id="SSF56300">
    <property type="entry name" value="Metallo-dependent phosphatases"/>
    <property type="match status" value="1"/>
</dbReference>
<dbReference type="OrthoDB" id="9809781at2"/>
<evidence type="ECO:0000313" key="3">
    <source>
        <dbReference type="EMBL" id="ODA32651.1"/>
    </source>
</evidence>
<dbReference type="InterPro" id="IPR039331">
    <property type="entry name" value="PAPs-like"/>
</dbReference>
<sequence>MDASQFPTSSSFNVNRRAFLEGLSIGAIATTGLASTGALTSGNEVHAAENQPPSNADVTATSPTRILVGAPVLQCPATDGMSVVWQVSGNATGWVEYGTTKELGQIVRPGGYGLNSMDSPVLSARLEGLPEAATIFYRVAAAPIDFQNAYKVVRGETEYSEIYEFRLPDPDAKSFRWCVINDTHEVDQTLSATLDKVDELQAELMVWNGDIFNDIRSEKQLVNQTLQPAGRAYATTRPVMFVSGNHDVRGVLARRLEECMLSRPESSPLGRCFALRCGPVALIGLDTGEDKPDSHPVYAGLAQFEPYREAQGAWLAKVLTQPEIAGAPYLVVHCHIPLFGNRRKDAVEGQIEFARFCEQGQKFWLPHLEKAKAQLVISGHTHKHRFMPAENGQVMAQLIGGSPNLALATVILGEATSERLQVTALQMDGQTLGTWTFQPRNPA</sequence>
<dbReference type="PANTHER" id="PTHR22953">
    <property type="entry name" value="ACID PHOSPHATASE RELATED"/>
    <property type="match status" value="1"/>
</dbReference>
<name>A0A1C3EHD8_9PLAN</name>
<dbReference type="STRING" id="1841610.A6X21_20080"/>
<accession>A0A1C3EHD8</accession>
<dbReference type="AlphaFoldDB" id="A0A1C3EHD8"/>
<dbReference type="InterPro" id="IPR006311">
    <property type="entry name" value="TAT_signal"/>
</dbReference>
<feature type="domain" description="Calcineurin-like phosphoesterase" evidence="2">
    <location>
        <begin position="178"/>
        <end position="383"/>
    </location>
</feature>
<dbReference type="InterPro" id="IPR004843">
    <property type="entry name" value="Calcineurin-like_PHP"/>
</dbReference>
<organism evidence="3 4">
    <name type="scientific">Planctopirus hydrillae</name>
    <dbReference type="NCBI Taxonomy" id="1841610"/>
    <lineage>
        <taxon>Bacteria</taxon>
        <taxon>Pseudomonadati</taxon>
        <taxon>Planctomycetota</taxon>
        <taxon>Planctomycetia</taxon>
        <taxon>Planctomycetales</taxon>
        <taxon>Planctomycetaceae</taxon>
        <taxon>Planctopirus</taxon>
    </lineage>
</organism>
<proteinExistence type="predicted"/>
<dbReference type="Gene3D" id="3.60.21.10">
    <property type="match status" value="1"/>
</dbReference>
<dbReference type="PANTHER" id="PTHR22953:SF153">
    <property type="entry name" value="PURPLE ACID PHOSPHATASE"/>
    <property type="match status" value="1"/>
</dbReference>
<dbReference type="RefSeq" id="WP_068847162.1">
    <property type="nucleotide sequence ID" value="NZ_LYDR01000063.1"/>
</dbReference>
<dbReference type="PROSITE" id="PS51318">
    <property type="entry name" value="TAT"/>
    <property type="match status" value="1"/>
</dbReference>
<reference evidence="3 4" key="1">
    <citation type="submission" date="2016-05" db="EMBL/GenBank/DDBJ databases">
        <title>Genomic and physiological characterization of Planctopirus sp. isolated from fresh water lake.</title>
        <authorList>
            <person name="Subhash Y."/>
            <person name="Ramana C."/>
        </authorList>
    </citation>
    <scope>NUCLEOTIDE SEQUENCE [LARGE SCALE GENOMIC DNA]</scope>
    <source>
        <strain evidence="3 4">JC280</strain>
    </source>
</reference>
<dbReference type="InterPro" id="IPR029052">
    <property type="entry name" value="Metallo-depent_PP-like"/>
</dbReference>
<evidence type="ECO:0000313" key="4">
    <source>
        <dbReference type="Proteomes" id="UP000094828"/>
    </source>
</evidence>
<dbReference type="EMBL" id="LYDR01000063">
    <property type="protein sequence ID" value="ODA32651.1"/>
    <property type="molecule type" value="Genomic_DNA"/>
</dbReference>
<evidence type="ECO:0000256" key="1">
    <source>
        <dbReference type="ARBA" id="ARBA00022729"/>
    </source>
</evidence>
<keyword evidence="4" id="KW-1185">Reference proteome</keyword>
<gene>
    <name evidence="3" type="ORF">A6X21_20080</name>
</gene>
<dbReference type="GO" id="GO:0003993">
    <property type="term" value="F:acid phosphatase activity"/>
    <property type="evidence" value="ECO:0007669"/>
    <property type="project" value="InterPro"/>
</dbReference>
<comment type="caution">
    <text evidence="3">The sequence shown here is derived from an EMBL/GenBank/DDBJ whole genome shotgun (WGS) entry which is preliminary data.</text>
</comment>
<protein>
    <recommendedName>
        <fullName evidence="2">Calcineurin-like phosphoesterase domain-containing protein</fullName>
    </recommendedName>
</protein>